<reference evidence="2 3" key="1">
    <citation type="submission" date="2019-01" db="EMBL/GenBank/DDBJ databases">
        <title>Novel species of Nocardioides.</title>
        <authorList>
            <person name="Liu Q."/>
            <person name="Xin Y.-H."/>
        </authorList>
    </citation>
    <scope>NUCLEOTIDE SEQUENCE [LARGE SCALE GENOMIC DNA]</scope>
    <source>
        <strain evidence="2 3">CGMCC 4.6882</strain>
    </source>
</reference>
<protein>
    <recommendedName>
        <fullName evidence="4">WD40 repeat domain-containing protein</fullName>
    </recommendedName>
</protein>
<keyword evidence="1" id="KW-1133">Transmembrane helix</keyword>
<dbReference type="Gene3D" id="2.130.10.10">
    <property type="entry name" value="YVTN repeat-like/Quinoprotein amine dehydrogenase"/>
    <property type="match status" value="1"/>
</dbReference>
<name>A0A4Q2RS86_9ACTN</name>
<evidence type="ECO:0008006" key="4">
    <source>
        <dbReference type="Google" id="ProtNLM"/>
    </source>
</evidence>
<dbReference type="Proteomes" id="UP000294071">
    <property type="component" value="Unassembled WGS sequence"/>
</dbReference>
<gene>
    <name evidence="2" type="ORF">EUA93_16975</name>
</gene>
<comment type="caution">
    <text evidence="2">The sequence shown here is derived from an EMBL/GenBank/DDBJ whole genome shotgun (WGS) entry which is preliminary data.</text>
</comment>
<evidence type="ECO:0000313" key="2">
    <source>
        <dbReference type="EMBL" id="RYB91827.1"/>
    </source>
</evidence>
<sequence>MTGLLTDLMHDRADELDAPTVDLLAIAREGERRVRRRRTAIVGGVAAASVAAVLAGAAALGRTPSDTTVADGTTASPQALAWVTGSTLHRADGSSVDLGTHVRAWVWVGDAIAFTDAAHQVRVWSAGTSEVVGRTSAPEADDPEIVSDGSFVAWADADGRVVRYDTATGSTERAPRLPGAAARVTAVDGALVYVADSAGAYSWQPSAPDGYERISDDLGDVVLDAESGTVVSRGADRTLRISRAGSTVEATVDDFADLSPDGRTLAVEADDEGRLLDAATAESEPFDHGHEWAVGYDWLDATTVAVLAFDQLDTAGEQASLLTCDAVAGTCDGPGIPIEGPVGAFQLPIGVHFTS</sequence>
<dbReference type="AlphaFoldDB" id="A0A4Q2RS86"/>
<accession>A0A4Q2RS86</accession>
<keyword evidence="3" id="KW-1185">Reference proteome</keyword>
<proteinExistence type="predicted"/>
<dbReference type="SUPFAM" id="SSF69322">
    <property type="entry name" value="Tricorn protease domain 2"/>
    <property type="match status" value="1"/>
</dbReference>
<dbReference type="InterPro" id="IPR015943">
    <property type="entry name" value="WD40/YVTN_repeat-like_dom_sf"/>
</dbReference>
<dbReference type="OrthoDB" id="3777979at2"/>
<feature type="transmembrane region" description="Helical" evidence="1">
    <location>
        <begin position="40"/>
        <end position="60"/>
    </location>
</feature>
<organism evidence="2 3">
    <name type="scientific">Nocardioides oleivorans</name>
    <dbReference type="NCBI Taxonomy" id="273676"/>
    <lineage>
        <taxon>Bacteria</taxon>
        <taxon>Bacillati</taxon>
        <taxon>Actinomycetota</taxon>
        <taxon>Actinomycetes</taxon>
        <taxon>Propionibacteriales</taxon>
        <taxon>Nocardioidaceae</taxon>
        <taxon>Nocardioides</taxon>
    </lineage>
</organism>
<evidence type="ECO:0000256" key="1">
    <source>
        <dbReference type="SAM" id="Phobius"/>
    </source>
</evidence>
<keyword evidence="1" id="KW-0472">Membrane</keyword>
<evidence type="ECO:0000313" key="3">
    <source>
        <dbReference type="Proteomes" id="UP000294071"/>
    </source>
</evidence>
<dbReference type="RefSeq" id="WP_129401493.1">
    <property type="nucleotide sequence ID" value="NZ_SDWT01000002.1"/>
</dbReference>
<dbReference type="EMBL" id="SDWT01000002">
    <property type="protein sequence ID" value="RYB91827.1"/>
    <property type="molecule type" value="Genomic_DNA"/>
</dbReference>
<keyword evidence="1" id="KW-0812">Transmembrane</keyword>